<evidence type="ECO:0000313" key="3">
    <source>
        <dbReference type="Proteomes" id="UP000068026"/>
    </source>
</evidence>
<protein>
    <submittedName>
        <fullName evidence="1">Acyltransferase PapA5</fullName>
    </submittedName>
</protein>
<gene>
    <name evidence="1" type="ORF">CPRO_17360</name>
    <name evidence="2" type="ORF">SAMN02745151_02362</name>
</gene>
<reference evidence="1 3" key="1">
    <citation type="journal article" date="2016" name="Genome Announc.">
        <title>Complete Genome Sequence of the Amino Acid-Fermenting Clostridium propionicum X2 (DSM 1682).</title>
        <authorList>
            <person name="Poehlein A."/>
            <person name="Schlien K."/>
            <person name="Chowdhury N.P."/>
            <person name="Gottschalk G."/>
            <person name="Buckel W."/>
            <person name="Daniel R."/>
        </authorList>
    </citation>
    <scope>NUCLEOTIDE SEQUENCE [LARGE SCALE GENOMIC DNA]</scope>
    <source>
        <strain evidence="1 3">X2</strain>
    </source>
</reference>
<dbReference type="SUPFAM" id="SSF52777">
    <property type="entry name" value="CoA-dependent acyltransferases"/>
    <property type="match status" value="1"/>
</dbReference>
<reference evidence="3" key="2">
    <citation type="submission" date="2016-01" db="EMBL/GenBank/DDBJ databases">
        <authorList>
            <person name="Poehlein A."/>
            <person name="Schlien K."/>
            <person name="Gottschalk G."/>
            <person name="Buckel W."/>
            <person name="Daniel R."/>
        </authorList>
    </citation>
    <scope>NUCLEOTIDE SEQUENCE [LARGE SCALE GENOMIC DNA]</scope>
    <source>
        <strain evidence="3">X2</strain>
    </source>
</reference>
<organism evidence="2 4">
    <name type="scientific">Anaerotignum propionicum DSM 1682</name>
    <dbReference type="NCBI Taxonomy" id="991789"/>
    <lineage>
        <taxon>Bacteria</taxon>
        <taxon>Bacillati</taxon>
        <taxon>Bacillota</taxon>
        <taxon>Clostridia</taxon>
        <taxon>Lachnospirales</taxon>
        <taxon>Anaerotignaceae</taxon>
        <taxon>Anaerotignum</taxon>
    </lineage>
</organism>
<dbReference type="EMBL" id="FQUA01000012">
    <property type="protein sequence ID" value="SHE97075.1"/>
    <property type="molecule type" value="Genomic_DNA"/>
</dbReference>
<dbReference type="Gene3D" id="3.30.559.10">
    <property type="entry name" value="Chloramphenicol acetyltransferase-like domain"/>
    <property type="match status" value="1"/>
</dbReference>
<dbReference type="Proteomes" id="UP000068026">
    <property type="component" value="Chromosome"/>
</dbReference>
<evidence type="ECO:0000313" key="2">
    <source>
        <dbReference type="EMBL" id="SHE97075.1"/>
    </source>
</evidence>
<dbReference type="Proteomes" id="UP000184204">
    <property type="component" value="Unassembled WGS sequence"/>
</dbReference>
<keyword evidence="1" id="KW-0808">Transferase</keyword>
<sequence length="400" mass="45217">MRQYILTERAHLMCPNMHFGIKAKIAGRYEKGKVQNVLRELELAHPFLKSGVAREVKSGKLYYCWCEELQAPIFEKDNSSQWSNDYSDITRCGWDAFHECLLKIVLYPGDEEFEVMFIAHHLLGDGRSILGLVCEFADCYISGKKPTHAEENLIMSIDELPKGSQLSAISKQMIGYANRKWKNEKRTVNYEDYRRFEGEFIANNSVSYIEEAWDTAKTEEVLKKCHEQSLSLNDYLVAEMMCKEKTSRVVIAVDIRKHLSRYQSGALGNYASAIAIEVSNQPEDIESVAKSVSEKVKKNIGDPKKLMMILACYLHMKPELIDAAAITVMGGFESEAGKFVGSLILGYKKRNGHSVTNLGNVDNPNLVEAMFIPPASPANVKTMGVLSVNHRLRKCTAYYQ</sequence>
<dbReference type="GO" id="GO:0016746">
    <property type="term" value="F:acyltransferase activity"/>
    <property type="evidence" value="ECO:0007669"/>
    <property type="project" value="UniProtKB-KW"/>
</dbReference>
<evidence type="ECO:0000313" key="4">
    <source>
        <dbReference type="Proteomes" id="UP000184204"/>
    </source>
</evidence>
<dbReference type="InterPro" id="IPR023213">
    <property type="entry name" value="CAT-like_dom_sf"/>
</dbReference>
<reference evidence="2" key="3">
    <citation type="submission" date="2016-11" db="EMBL/GenBank/DDBJ databases">
        <authorList>
            <person name="Varghese N."/>
            <person name="Submissions S."/>
        </authorList>
    </citation>
    <scope>NUCLEOTIDE SEQUENCE</scope>
    <source>
        <strain evidence="2">DSM 1682</strain>
    </source>
</reference>
<dbReference type="OrthoDB" id="1974188at2"/>
<name>A0A0X1U8T1_ANAPI</name>
<accession>A0A0X1U8T1</accession>
<evidence type="ECO:0000313" key="1">
    <source>
        <dbReference type="EMBL" id="AMJ41324.1"/>
    </source>
</evidence>
<keyword evidence="1" id="KW-0012">Acyltransferase</keyword>
<proteinExistence type="predicted"/>
<dbReference type="RefSeq" id="WP_066050339.1">
    <property type="nucleotide sequence ID" value="NZ_CP014223.1"/>
</dbReference>
<dbReference type="AlphaFoldDB" id="A0A0X1U8T1"/>
<dbReference type="KEGG" id="cpro:CPRO_17360"/>
<dbReference type="EMBL" id="CP014223">
    <property type="protein sequence ID" value="AMJ41324.1"/>
    <property type="molecule type" value="Genomic_DNA"/>
</dbReference>
<keyword evidence="3" id="KW-1185">Reference proteome</keyword>
<reference evidence="4" key="4">
    <citation type="submission" date="2016-11" db="EMBL/GenBank/DDBJ databases">
        <authorList>
            <person name="Jaros S."/>
            <person name="Januszkiewicz K."/>
            <person name="Wedrychowicz H."/>
        </authorList>
    </citation>
    <scope>NUCLEOTIDE SEQUENCE [LARGE SCALE GENOMIC DNA]</scope>
    <source>
        <strain evidence="4">DSM 1682</strain>
    </source>
</reference>